<dbReference type="EMBL" id="JAUNZN010000001">
    <property type="protein sequence ID" value="KAK4829030.1"/>
    <property type="molecule type" value="Genomic_DNA"/>
</dbReference>
<evidence type="ECO:0000313" key="3">
    <source>
        <dbReference type="Proteomes" id="UP001333110"/>
    </source>
</evidence>
<dbReference type="InterPro" id="IPR000477">
    <property type="entry name" value="RT_dom"/>
</dbReference>
<dbReference type="CDD" id="cd01650">
    <property type="entry name" value="RT_nLTR_like"/>
    <property type="match status" value="1"/>
</dbReference>
<dbReference type="Proteomes" id="UP001333110">
    <property type="component" value="Unassembled WGS sequence"/>
</dbReference>
<sequence>MTFKGPFQPKLFYDFMKYENNLILTVCPRDRKLSAGPFRVKAKQNNFCQALRSVLQDKNIEVEQTNKQEAQRAGTVQPGEKKVQGDLTLLYKYLMGTNVEVGARLFSVMPMDQTRGNRHKLKNRKYKNFLTAWVDKHWNRLPTEVVVFICGLFNNTDRPWAAWSPYSEDHECGNSDFPFVDTKIVRNQLYPLNVHKSMGPDGIHPRVLKELVDVMAGPLSIIHQRYWESGEVPADWKLGNVIPVFKKHVRKDPGNYRPVSLTSVPGKIVEKIVSGTTERHLKRNAIIRHSQHGFTKGKSCLTNLISFYKINRLADEGKVAFDTVPHSILMDKLSNCGMSGFTVRWVKSWLNSRAQRVVVNGATSGWPLVTSGVPQGSILGQFCSIYLPTIWMQELNAPFASLLMIPNCEVPFDSLEGQEALQRDLDRLEHWAMMNGMKFNKSKCRILHLGWSNAGHKYKLGEEWLESSPAERDLGGWSAAGSTCVSSVPWQPRGQTAPWVHQTQHNQPVKRALVWPHLEYCGQFWAPKFKKDVKVLECVQRRATKLVKGLEGMSCEEWLRTLGWSSLEKRRLGGDLIALCRFLRRGSREGGADLFSLGSSDRTCGNGSKLRRGV</sequence>
<accession>A0AAN7PDM1</accession>
<gene>
    <name evidence="2" type="ORF">QYF61_001805</name>
</gene>
<name>A0AAN7PDM1_MYCAM</name>
<dbReference type="AlphaFoldDB" id="A0AAN7PDM1"/>
<dbReference type="InterPro" id="IPR043502">
    <property type="entry name" value="DNA/RNA_pol_sf"/>
</dbReference>
<organism evidence="2 3">
    <name type="scientific">Mycteria americana</name>
    <name type="common">Wood stork</name>
    <dbReference type="NCBI Taxonomy" id="33587"/>
    <lineage>
        <taxon>Eukaryota</taxon>
        <taxon>Metazoa</taxon>
        <taxon>Chordata</taxon>
        <taxon>Craniata</taxon>
        <taxon>Vertebrata</taxon>
        <taxon>Euteleostomi</taxon>
        <taxon>Archelosauria</taxon>
        <taxon>Archosauria</taxon>
        <taxon>Dinosauria</taxon>
        <taxon>Saurischia</taxon>
        <taxon>Theropoda</taxon>
        <taxon>Coelurosauria</taxon>
        <taxon>Aves</taxon>
        <taxon>Neognathae</taxon>
        <taxon>Neoaves</taxon>
        <taxon>Aequornithes</taxon>
        <taxon>Ciconiiformes</taxon>
        <taxon>Ciconiidae</taxon>
        <taxon>Mycteria</taxon>
    </lineage>
</organism>
<dbReference type="Pfam" id="PF00078">
    <property type="entry name" value="RVT_1"/>
    <property type="match status" value="1"/>
</dbReference>
<keyword evidence="3" id="KW-1185">Reference proteome</keyword>
<reference evidence="2 3" key="1">
    <citation type="journal article" date="2023" name="J. Hered.">
        <title>Chromosome-level genome of the wood stork (Mycteria americana) provides insight into avian chromosome evolution.</title>
        <authorList>
            <person name="Flamio R. Jr."/>
            <person name="Ramstad K.M."/>
        </authorList>
    </citation>
    <scope>NUCLEOTIDE SEQUENCE [LARGE SCALE GENOMIC DNA]</scope>
    <source>
        <strain evidence="2">JAX WOST 10</strain>
    </source>
</reference>
<evidence type="ECO:0000259" key="1">
    <source>
        <dbReference type="Pfam" id="PF00078"/>
    </source>
</evidence>
<evidence type="ECO:0000313" key="2">
    <source>
        <dbReference type="EMBL" id="KAK4829030.1"/>
    </source>
</evidence>
<comment type="caution">
    <text evidence="2">The sequence shown here is derived from an EMBL/GenBank/DDBJ whole genome shotgun (WGS) entry which is preliminary data.</text>
</comment>
<protein>
    <recommendedName>
        <fullName evidence="1">Reverse transcriptase domain-containing protein</fullName>
    </recommendedName>
</protein>
<proteinExistence type="predicted"/>
<feature type="domain" description="Reverse transcriptase" evidence="1">
    <location>
        <begin position="250"/>
        <end position="448"/>
    </location>
</feature>
<dbReference type="SUPFAM" id="SSF56672">
    <property type="entry name" value="DNA/RNA polymerases"/>
    <property type="match status" value="1"/>
</dbReference>
<dbReference type="PANTHER" id="PTHR33332">
    <property type="entry name" value="REVERSE TRANSCRIPTASE DOMAIN-CONTAINING PROTEIN"/>
    <property type="match status" value="1"/>
</dbReference>